<accession>A0A5D3WFV3</accession>
<dbReference type="SMART" id="SM00849">
    <property type="entry name" value="Lactamase_B"/>
    <property type="match status" value="1"/>
</dbReference>
<dbReference type="AlphaFoldDB" id="A0A5D3WFV3"/>
<gene>
    <name evidence="2" type="ORF">EDC39_11633</name>
</gene>
<protein>
    <submittedName>
        <fullName evidence="2">Glyoxylase-like metal-dependent hydrolase (Beta-lactamase superfamily II)</fullName>
    </submittedName>
</protein>
<dbReference type="InterPro" id="IPR001279">
    <property type="entry name" value="Metallo-B-lactamas"/>
</dbReference>
<dbReference type="Pfam" id="PF00753">
    <property type="entry name" value="Lactamase_B"/>
    <property type="match status" value="1"/>
</dbReference>
<name>A0A5D3WFV3_9BACT</name>
<dbReference type="Proteomes" id="UP000324159">
    <property type="component" value="Unassembled WGS sequence"/>
</dbReference>
<comment type="caution">
    <text evidence="2">The sequence shown here is derived from an EMBL/GenBank/DDBJ whole genome shotgun (WGS) entry which is preliminary data.</text>
</comment>
<dbReference type="GO" id="GO:0016787">
    <property type="term" value="F:hydrolase activity"/>
    <property type="evidence" value="ECO:0007669"/>
    <property type="project" value="UniProtKB-KW"/>
</dbReference>
<evidence type="ECO:0000313" key="3">
    <source>
        <dbReference type="Proteomes" id="UP000324159"/>
    </source>
</evidence>
<dbReference type="SUPFAM" id="SSF56281">
    <property type="entry name" value="Metallo-hydrolase/oxidoreductase"/>
    <property type="match status" value="1"/>
</dbReference>
<keyword evidence="2" id="KW-0378">Hydrolase</keyword>
<dbReference type="Gene3D" id="3.60.15.10">
    <property type="entry name" value="Ribonuclease Z/Hydroxyacylglutathione hydrolase-like"/>
    <property type="match status" value="1"/>
</dbReference>
<dbReference type="PANTHER" id="PTHR42951">
    <property type="entry name" value="METALLO-BETA-LACTAMASE DOMAIN-CONTAINING"/>
    <property type="match status" value="1"/>
</dbReference>
<dbReference type="OrthoDB" id="9802248at2"/>
<dbReference type="InterPro" id="IPR050855">
    <property type="entry name" value="NDM-1-like"/>
</dbReference>
<dbReference type="RefSeq" id="WP_148896968.1">
    <property type="nucleotide sequence ID" value="NZ_VNIB01000016.1"/>
</dbReference>
<evidence type="ECO:0000313" key="2">
    <source>
        <dbReference type="EMBL" id="TYO95826.1"/>
    </source>
</evidence>
<dbReference type="EMBL" id="VNIB01000016">
    <property type="protein sequence ID" value="TYO95826.1"/>
    <property type="molecule type" value="Genomic_DNA"/>
</dbReference>
<feature type="domain" description="Metallo-beta-lactamase" evidence="1">
    <location>
        <begin position="17"/>
        <end position="221"/>
    </location>
</feature>
<reference evidence="2 3" key="1">
    <citation type="submission" date="2019-07" db="EMBL/GenBank/DDBJ databases">
        <title>Genomic Encyclopedia of Type Strains, Phase IV (KMG-IV): sequencing the most valuable type-strain genomes for metagenomic binning, comparative biology and taxonomic classification.</title>
        <authorList>
            <person name="Goeker M."/>
        </authorList>
    </citation>
    <scope>NUCLEOTIDE SEQUENCE [LARGE SCALE GENOMIC DNA]</scope>
    <source>
        <strain evidence="2 3">SS015</strain>
    </source>
</reference>
<evidence type="ECO:0000259" key="1">
    <source>
        <dbReference type="SMART" id="SM00849"/>
    </source>
</evidence>
<sequence>MSTIIQHTFDTPYPVGEVHCYSIELNGELVLFDTGPPTEVAKELLRQRLDLKRLRHVVCTHCHIDHYGLAAWLEREYGAIVHVPYRDALKMARHQERLAGIAELLYAHGFSRDFIENYRLIMKDGSVFPEFPADARVIEESDLPARLGFEVVPCPGHSQSDLVYVGDGWAVTGDVLLEGIFQSPLFDIDLETGERFNNYRAYCASLERMGTLRGRRICPGHRRTVESVEGVILFYVGKLLERTERIREHLLGDGNLASIVLGLFAEQAQHPFHLYLKASEVAFMQDFLREPRRLQQALRKIGLFEPLAEAFARVI</sequence>
<keyword evidence="3" id="KW-1185">Reference proteome</keyword>
<dbReference type="InterPro" id="IPR036866">
    <property type="entry name" value="RibonucZ/Hydroxyglut_hydro"/>
</dbReference>
<organism evidence="2 3">
    <name type="scientific">Geothermobacter ehrlichii</name>
    <dbReference type="NCBI Taxonomy" id="213224"/>
    <lineage>
        <taxon>Bacteria</taxon>
        <taxon>Pseudomonadati</taxon>
        <taxon>Thermodesulfobacteriota</taxon>
        <taxon>Desulfuromonadia</taxon>
        <taxon>Desulfuromonadales</taxon>
        <taxon>Geothermobacteraceae</taxon>
        <taxon>Geothermobacter</taxon>
    </lineage>
</organism>
<proteinExistence type="predicted"/>